<dbReference type="Proteomes" id="UP000490386">
    <property type="component" value="Unassembled WGS sequence"/>
</dbReference>
<dbReference type="PANTHER" id="PTHR45766">
    <property type="entry name" value="DNA ANNEALING HELICASE AND ENDONUCLEASE ZRANB3 FAMILY MEMBER"/>
    <property type="match status" value="1"/>
</dbReference>
<dbReference type="PROSITE" id="PS51192">
    <property type="entry name" value="HELICASE_ATP_BIND_1"/>
    <property type="match status" value="1"/>
</dbReference>
<accession>A0A7J5AZ10</accession>
<dbReference type="GO" id="GO:0005524">
    <property type="term" value="F:ATP binding"/>
    <property type="evidence" value="ECO:0007669"/>
    <property type="project" value="UniProtKB-KW"/>
</dbReference>
<dbReference type="SUPFAM" id="SSF52540">
    <property type="entry name" value="P-loop containing nucleoside triphosphate hydrolases"/>
    <property type="match status" value="2"/>
</dbReference>
<evidence type="ECO:0000259" key="6">
    <source>
        <dbReference type="PROSITE" id="PS51194"/>
    </source>
</evidence>
<sequence>MSNVAASSDLNVAPGSVVVVRDEEWLVVKVEQSVDGQLLRVQGLSGLVRDTSASFYTALDKIRVLDPAAAEVKGDPSSGYRRAKLWVEATLRKTPIPLTSSDVSTSQRMLADALPYQQAAVRQALDPENLRPRILLADAVGLGKTLEIGMILSELAVRGRAERILIVTPRHVLEQFQHEMWTRFALPFVRLDSQGIQRLRQKLPAARNPFAVYKRAIISIDTLKNDRYVQHLRKQRWDAVVIDESHNLTNSGTQNNRLAHLLAPTTDALILASATPHNGRKESFAELIRMLEPSAVRPDGEFDEAEVRRLIIRRHRNSPEVAEAVGSDWAPRQEPNHLLVDASPEENAVADELVQTWLHPVGSSPYSGRNGSLFPWTLAKAFLSSPEALRETVQARARRLGDGSGEMARERAALERLAELAQAVPPRRSAKYQELVKLAKSIGAGPSSPERLVVFAERVATLKALQANLPRDLRLPSDAVAVLHGGLTDEEQQKVVESFKLESSPIRILVTGDIASEGVNLHAQCHELVHFDIPWSLIRIEQRNGRIDRYGQKHNPRISTLLLAPDNERFAGDFRVLARLLEREDEAHTALGDTASLMGEHSVEREEAQIMQMIAGRRDLNSVVRSVDEVQESDDFDAFWASWDAPFDDITPVEQSGNGAGAGLFASETEFLSQALEEVYTEPGASPRAGGVGWRNHGHEGIVEFTPPADLVQRLSALPQSYLDERSVTSSLKLAVTTDRGNDRLVAARSGTQSSQWPDAHFLGPLHPVVDWASDRALSRLGRNQIFAVRGTVDEPVVALLGTLTNGRGQVVAASHMAAFFGGYPDSLACVVQPHASAADLYASLGLTGELSNPGAVDVTELQPLIARAVRQADGALDGLFAAATAETVARVERWATRVGAWEDDANALVQRRDLRERRMTIEAERSLAAAMQPSRRLVRPLLVVVPEAWPVAGLNVSVFQGEAR</sequence>
<evidence type="ECO:0000313" key="8">
    <source>
        <dbReference type="Proteomes" id="UP000490386"/>
    </source>
</evidence>
<dbReference type="Gene3D" id="3.40.50.300">
    <property type="entry name" value="P-loop containing nucleotide triphosphate hydrolases"/>
    <property type="match status" value="1"/>
</dbReference>
<dbReference type="OrthoDB" id="9814088at2"/>
<dbReference type="RefSeq" id="WP_151424514.1">
    <property type="nucleotide sequence ID" value="NZ_WBJX01000005.1"/>
</dbReference>
<dbReference type="PROSITE" id="PS51194">
    <property type="entry name" value="HELICASE_CTER"/>
    <property type="match status" value="1"/>
</dbReference>
<dbReference type="Pfam" id="PF00271">
    <property type="entry name" value="Helicase_C"/>
    <property type="match status" value="1"/>
</dbReference>
<dbReference type="SMART" id="SM00490">
    <property type="entry name" value="HELICc"/>
    <property type="match status" value="1"/>
</dbReference>
<dbReference type="InterPro" id="IPR001650">
    <property type="entry name" value="Helicase_C-like"/>
</dbReference>
<keyword evidence="2" id="KW-0378">Hydrolase</keyword>
<dbReference type="Pfam" id="PF00176">
    <property type="entry name" value="SNF2-rel_dom"/>
    <property type="match status" value="1"/>
</dbReference>
<evidence type="ECO:0000256" key="4">
    <source>
        <dbReference type="ARBA" id="ARBA00022840"/>
    </source>
</evidence>
<dbReference type="SMART" id="SM00487">
    <property type="entry name" value="DEXDc"/>
    <property type="match status" value="1"/>
</dbReference>
<comment type="caution">
    <text evidence="7">The sequence shown here is derived from an EMBL/GenBank/DDBJ whole genome shotgun (WGS) entry which is preliminary data.</text>
</comment>
<dbReference type="InterPro" id="IPR038718">
    <property type="entry name" value="SNF2-like_sf"/>
</dbReference>
<name>A0A7J5AZ10_9MICO</name>
<keyword evidence="8" id="KW-1185">Reference proteome</keyword>
<evidence type="ECO:0000313" key="7">
    <source>
        <dbReference type="EMBL" id="KAB1636795.1"/>
    </source>
</evidence>
<dbReference type="AlphaFoldDB" id="A0A7J5AZ10"/>
<dbReference type="PANTHER" id="PTHR45766:SF6">
    <property type="entry name" value="SWI_SNF-RELATED MATRIX-ASSOCIATED ACTIN-DEPENDENT REGULATOR OF CHROMATIN SUBFAMILY A-LIKE PROTEIN 1"/>
    <property type="match status" value="1"/>
</dbReference>
<evidence type="ECO:0000259" key="5">
    <source>
        <dbReference type="PROSITE" id="PS51192"/>
    </source>
</evidence>
<keyword evidence="3 7" id="KW-0347">Helicase</keyword>
<proteinExistence type="predicted"/>
<dbReference type="InterPro" id="IPR049730">
    <property type="entry name" value="SNF2/RAD54-like_C"/>
</dbReference>
<feature type="domain" description="Helicase ATP-binding" evidence="5">
    <location>
        <begin position="125"/>
        <end position="294"/>
    </location>
</feature>
<dbReference type="InterPro" id="IPR014001">
    <property type="entry name" value="Helicase_ATP-bd"/>
</dbReference>
<dbReference type="InterPro" id="IPR027417">
    <property type="entry name" value="P-loop_NTPase"/>
</dbReference>
<organism evidence="7 8">
    <name type="scientific">Pseudoclavibacter terrae</name>
    <dbReference type="NCBI Taxonomy" id="1530195"/>
    <lineage>
        <taxon>Bacteria</taxon>
        <taxon>Bacillati</taxon>
        <taxon>Actinomycetota</taxon>
        <taxon>Actinomycetes</taxon>
        <taxon>Micrococcales</taxon>
        <taxon>Microbacteriaceae</taxon>
        <taxon>Pseudoclavibacter</taxon>
    </lineage>
</organism>
<protein>
    <submittedName>
        <fullName evidence="7">DEAD/DEAH box helicase</fullName>
    </submittedName>
</protein>
<dbReference type="InterPro" id="IPR057342">
    <property type="entry name" value="DEXDc_RapA"/>
</dbReference>
<dbReference type="Gene3D" id="3.40.50.10810">
    <property type="entry name" value="Tandem AAA-ATPase domain"/>
    <property type="match status" value="1"/>
</dbReference>
<gene>
    <name evidence="7" type="ORF">F8O03_14595</name>
</gene>
<keyword evidence="1" id="KW-0547">Nucleotide-binding</keyword>
<reference evidence="7 8" key="1">
    <citation type="submission" date="2019-09" db="EMBL/GenBank/DDBJ databases">
        <title>Phylogeny of genus Pseudoclavibacter and closely related genus.</title>
        <authorList>
            <person name="Li Y."/>
        </authorList>
    </citation>
    <scope>NUCLEOTIDE SEQUENCE [LARGE SCALE GENOMIC DNA]</scope>
    <source>
        <strain evidence="7 8">THG-MD12</strain>
    </source>
</reference>
<dbReference type="EMBL" id="WBJX01000005">
    <property type="protein sequence ID" value="KAB1636795.1"/>
    <property type="molecule type" value="Genomic_DNA"/>
</dbReference>
<dbReference type="GO" id="GO:0004386">
    <property type="term" value="F:helicase activity"/>
    <property type="evidence" value="ECO:0007669"/>
    <property type="project" value="UniProtKB-KW"/>
</dbReference>
<feature type="domain" description="Helicase C-terminal" evidence="6">
    <location>
        <begin position="430"/>
        <end position="602"/>
    </location>
</feature>
<dbReference type="CDD" id="cd18011">
    <property type="entry name" value="DEXDc_RapA"/>
    <property type="match status" value="1"/>
</dbReference>
<dbReference type="CDD" id="cd18793">
    <property type="entry name" value="SF2_C_SNF"/>
    <property type="match status" value="1"/>
</dbReference>
<keyword evidence="4" id="KW-0067">ATP-binding</keyword>
<evidence type="ECO:0000256" key="2">
    <source>
        <dbReference type="ARBA" id="ARBA00022801"/>
    </source>
</evidence>
<dbReference type="GO" id="GO:0016787">
    <property type="term" value="F:hydrolase activity"/>
    <property type="evidence" value="ECO:0007669"/>
    <property type="project" value="UniProtKB-KW"/>
</dbReference>
<evidence type="ECO:0000256" key="1">
    <source>
        <dbReference type="ARBA" id="ARBA00022741"/>
    </source>
</evidence>
<evidence type="ECO:0000256" key="3">
    <source>
        <dbReference type="ARBA" id="ARBA00022806"/>
    </source>
</evidence>
<dbReference type="InterPro" id="IPR000330">
    <property type="entry name" value="SNF2_N"/>
</dbReference>